<dbReference type="InterPro" id="IPR051863">
    <property type="entry name" value="HIPP"/>
</dbReference>
<dbReference type="OMA" id="CIHAVEE"/>
<keyword evidence="4" id="KW-0449">Lipoprotein</keyword>
<protein>
    <submittedName>
        <fullName evidence="9">Heavy metal-associated domain, HMA, heavy metal-associated domain superfamily</fullName>
    </submittedName>
    <submittedName>
        <fullName evidence="10">Putative heavy metal-associated domain, HMA</fullName>
    </submittedName>
</protein>
<dbReference type="PANTHER" id="PTHR45811:SF66">
    <property type="entry name" value="HEAVY METAL-ASSOCIATED DOMAIN, HMA, HEAVY METAL-ASSOCIATED DOMAIN SUPERFAMILY"/>
    <property type="match status" value="1"/>
</dbReference>
<dbReference type="InParanoid" id="A0A251S112"/>
<dbReference type="AlphaFoldDB" id="A0A251S112"/>
<evidence type="ECO:0000256" key="7">
    <source>
        <dbReference type="SAM" id="MobiDB-lite"/>
    </source>
</evidence>
<evidence type="ECO:0000259" key="8">
    <source>
        <dbReference type="PROSITE" id="PS50846"/>
    </source>
</evidence>
<reference evidence="9" key="3">
    <citation type="submission" date="2020-06" db="EMBL/GenBank/DDBJ databases">
        <title>Helianthus annuus Genome sequencing and assembly Release 2.</title>
        <authorList>
            <person name="Gouzy J."/>
            <person name="Langlade N."/>
            <person name="Munos S."/>
        </authorList>
    </citation>
    <scope>NUCLEOTIDE SEQUENCE</scope>
    <source>
        <tissue evidence="9">Leaves</tissue>
    </source>
</reference>
<evidence type="ECO:0000256" key="4">
    <source>
        <dbReference type="ARBA" id="ARBA00023288"/>
    </source>
</evidence>
<sequence>MPESVKVVMKLNIHDNECKRKILKAVSGLLGIDSLAFEMKDNTLTIVGDVDAVKITNKLKKWNAFIHTLGPAKEPEKKEPEKKGGEDEEAKKKKQEEEEAIKRLIEAYCCSRGDHSYPTQRLCIHAVEEAPTGCVIC</sequence>
<keyword evidence="11" id="KW-1185">Reference proteome</keyword>
<evidence type="ECO:0000256" key="6">
    <source>
        <dbReference type="ARBA" id="ARBA00024045"/>
    </source>
</evidence>
<accession>A0A251S112</accession>
<dbReference type="GO" id="GO:0046872">
    <property type="term" value="F:metal ion binding"/>
    <property type="evidence" value="ECO:0007669"/>
    <property type="project" value="UniProtKB-KW"/>
</dbReference>
<organism evidence="10 11">
    <name type="scientific">Helianthus annuus</name>
    <name type="common">Common sunflower</name>
    <dbReference type="NCBI Taxonomy" id="4232"/>
    <lineage>
        <taxon>Eukaryota</taxon>
        <taxon>Viridiplantae</taxon>
        <taxon>Streptophyta</taxon>
        <taxon>Embryophyta</taxon>
        <taxon>Tracheophyta</taxon>
        <taxon>Spermatophyta</taxon>
        <taxon>Magnoliopsida</taxon>
        <taxon>eudicotyledons</taxon>
        <taxon>Gunneridae</taxon>
        <taxon>Pentapetalae</taxon>
        <taxon>asterids</taxon>
        <taxon>campanulids</taxon>
        <taxon>Asterales</taxon>
        <taxon>Asteraceae</taxon>
        <taxon>Asteroideae</taxon>
        <taxon>Heliantheae alliance</taxon>
        <taxon>Heliantheae</taxon>
        <taxon>Helianthus</taxon>
    </lineage>
</organism>
<evidence type="ECO:0000256" key="2">
    <source>
        <dbReference type="ARBA" id="ARBA00022481"/>
    </source>
</evidence>
<evidence type="ECO:0000313" key="10">
    <source>
        <dbReference type="EMBL" id="OTF90851.1"/>
    </source>
</evidence>
<dbReference type="Proteomes" id="UP000215914">
    <property type="component" value="Chromosome 16"/>
</dbReference>
<feature type="compositionally biased region" description="Basic and acidic residues" evidence="7">
    <location>
        <begin position="73"/>
        <end position="96"/>
    </location>
</feature>
<dbReference type="PANTHER" id="PTHR45811">
    <property type="entry name" value="COPPER TRANSPORT PROTEIN FAMILY-RELATED"/>
    <property type="match status" value="1"/>
</dbReference>
<name>A0A251S112_HELAN</name>
<dbReference type="EMBL" id="CM007905">
    <property type="protein sequence ID" value="OTF90851.1"/>
    <property type="molecule type" value="Genomic_DNA"/>
</dbReference>
<reference evidence="10" key="2">
    <citation type="submission" date="2017-02" db="EMBL/GenBank/DDBJ databases">
        <title>Sunflower complete genome.</title>
        <authorList>
            <person name="Langlade N."/>
            <person name="Munos S."/>
        </authorList>
    </citation>
    <scope>NUCLEOTIDE SEQUENCE [LARGE SCALE GENOMIC DNA]</scope>
    <source>
        <tissue evidence="10">Leaves</tissue>
    </source>
</reference>
<keyword evidence="3" id="KW-0479">Metal-binding</keyword>
<reference evidence="9 11" key="1">
    <citation type="journal article" date="2017" name="Nature">
        <title>The sunflower genome provides insights into oil metabolism, flowering and Asterid evolution.</title>
        <authorList>
            <person name="Badouin H."/>
            <person name="Gouzy J."/>
            <person name="Grassa C.J."/>
            <person name="Murat F."/>
            <person name="Staton S.E."/>
            <person name="Cottret L."/>
            <person name="Lelandais-Briere C."/>
            <person name="Owens G.L."/>
            <person name="Carrere S."/>
            <person name="Mayjonade B."/>
            <person name="Legrand L."/>
            <person name="Gill N."/>
            <person name="Kane N.C."/>
            <person name="Bowers J.E."/>
            <person name="Hubner S."/>
            <person name="Bellec A."/>
            <person name="Berard A."/>
            <person name="Berges H."/>
            <person name="Blanchet N."/>
            <person name="Boniface M.C."/>
            <person name="Brunel D."/>
            <person name="Catrice O."/>
            <person name="Chaidir N."/>
            <person name="Claudel C."/>
            <person name="Donnadieu C."/>
            <person name="Faraut T."/>
            <person name="Fievet G."/>
            <person name="Helmstetter N."/>
            <person name="King M."/>
            <person name="Knapp S.J."/>
            <person name="Lai Z."/>
            <person name="Le Paslier M.C."/>
            <person name="Lippi Y."/>
            <person name="Lorenzon L."/>
            <person name="Mandel J.R."/>
            <person name="Marage G."/>
            <person name="Marchand G."/>
            <person name="Marquand E."/>
            <person name="Bret-Mestries E."/>
            <person name="Morien E."/>
            <person name="Nambeesan S."/>
            <person name="Nguyen T."/>
            <person name="Pegot-Espagnet P."/>
            <person name="Pouilly N."/>
            <person name="Raftis F."/>
            <person name="Sallet E."/>
            <person name="Schiex T."/>
            <person name="Thomas J."/>
            <person name="Vandecasteele C."/>
            <person name="Vares D."/>
            <person name="Vear F."/>
            <person name="Vautrin S."/>
            <person name="Crespi M."/>
            <person name="Mangin B."/>
            <person name="Burke J.M."/>
            <person name="Salse J."/>
            <person name="Munos S."/>
            <person name="Vincourt P."/>
            <person name="Rieseberg L.H."/>
            <person name="Langlade N.B."/>
        </authorList>
    </citation>
    <scope>NUCLEOTIDE SEQUENCE [LARGE SCALE GENOMIC DNA]</scope>
    <source>
        <strain evidence="11">cv. SF193</strain>
        <tissue evidence="9">Leaves</tissue>
    </source>
</reference>
<proteinExistence type="inferred from homology"/>
<dbReference type="InterPro" id="IPR006121">
    <property type="entry name" value="HMA_dom"/>
</dbReference>
<evidence type="ECO:0000256" key="5">
    <source>
        <dbReference type="ARBA" id="ARBA00023289"/>
    </source>
</evidence>
<gene>
    <name evidence="10" type="ORF">HannXRQ_Chr16g0504101</name>
    <name evidence="9" type="ORF">HanXRQr2_Chr02g0072951</name>
</gene>
<evidence type="ECO:0000313" key="9">
    <source>
        <dbReference type="EMBL" id="KAF5819027.1"/>
    </source>
</evidence>
<comment type="similarity">
    <text evidence="6">Belongs to the HIPP family.</text>
</comment>
<dbReference type="GO" id="GO:0016020">
    <property type="term" value="C:membrane"/>
    <property type="evidence" value="ECO:0007669"/>
    <property type="project" value="UniProtKB-SubCell"/>
</dbReference>
<evidence type="ECO:0000256" key="3">
    <source>
        <dbReference type="ARBA" id="ARBA00022723"/>
    </source>
</evidence>
<keyword evidence="2" id="KW-0488">Methylation</keyword>
<dbReference type="OrthoDB" id="1923658at2759"/>
<keyword evidence="5" id="KW-0636">Prenylation</keyword>
<dbReference type="EMBL" id="MNCJ02000317">
    <property type="protein sequence ID" value="KAF5819027.1"/>
    <property type="molecule type" value="Genomic_DNA"/>
</dbReference>
<feature type="domain" description="HMA" evidence="8">
    <location>
        <begin position="4"/>
        <end position="70"/>
    </location>
</feature>
<dbReference type="PROSITE" id="PS50846">
    <property type="entry name" value="HMA_2"/>
    <property type="match status" value="1"/>
</dbReference>
<dbReference type="Pfam" id="PF00403">
    <property type="entry name" value="HMA"/>
    <property type="match status" value="1"/>
</dbReference>
<dbReference type="InterPro" id="IPR036163">
    <property type="entry name" value="HMA_dom_sf"/>
</dbReference>
<evidence type="ECO:0000256" key="1">
    <source>
        <dbReference type="ARBA" id="ARBA00004170"/>
    </source>
</evidence>
<dbReference type="GO" id="GO:0009626">
    <property type="term" value="P:plant-type hypersensitive response"/>
    <property type="evidence" value="ECO:0007669"/>
    <property type="project" value="UniProtKB-KW"/>
</dbReference>
<evidence type="ECO:0000313" key="11">
    <source>
        <dbReference type="Proteomes" id="UP000215914"/>
    </source>
</evidence>
<feature type="region of interest" description="Disordered" evidence="7">
    <location>
        <begin position="70"/>
        <end position="96"/>
    </location>
</feature>
<dbReference type="SUPFAM" id="SSF55008">
    <property type="entry name" value="HMA, heavy metal-associated domain"/>
    <property type="match status" value="1"/>
</dbReference>
<dbReference type="Gramene" id="mRNA:HanXRQr2_Chr02g0072951">
    <property type="protein sequence ID" value="mRNA:HanXRQr2_Chr02g0072951"/>
    <property type="gene ID" value="HanXRQr2_Chr02g0072951"/>
</dbReference>
<dbReference type="Gene3D" id="3.30.70.100">
    <property type="match status" value="1"/>
</dbReference>
<comment type="subcellular location">
    <subcellularLocation>
        <location evidence="1">Membrane</location>
        <topology evidence="1">Peripheral membrane protein</topology>
    </subcellularLocation>
</comment>